<gene>
    <name evidence="1" type="ORF">COT64_01475</name>
</gene>
<dbReference type="Proteomes" id="UP000230775">
    <property type="component" value="Unassembled WGS sequence"/>
</dbReference>
<proteinExistence type="predicted"/>
<organism evidence="1 2">
    <name type="scientific">Candidatus Shapirobacteria bacterium CG09_land_8_20_14_0_10_39_12</name>
    <dbReference type="NCBI Taxonomy" id="1974885"/>
    <lineage>
        <taxon>Bacteria</taxon>
        <taxon>Candidatus Shapironibacteriota</taxon>
    </lineage>
</organism>
<dbReference type="EMBL" id="PEZI01000033">
    <property type="protein sequence ID" value="PIS14660.1"/>
    <property type="molecule type" value="Genomic_DNA"/>
</dbReference>
<evidence type="ECO:0000313" key="2">
    <source>
        <dbReference type="Proteomes" id="UP000230775"/>
    </source>
</evidence>
<protein>
    <submittedName>
        <fullName evidence="1">Uncharacterized protein</fullName>
    </submittedName>
</protein>
<sequence length="118" mass="13630">MPDLPEKEILNQLFNENEKFPVVEEGEPEVAKELEPLVQKIEKEIYLSKPVIDDYGQPLVSSPSPQNPQITLPVTKSVYNFGLTKKISESVRWLAEWCLRIIKIFGTRAEFREEKVKS</sequence>
<accession>A0A2H0WPT0</accession>
<comment type="caution">
    <text evidence="1">The sequence shown here is derived from an EMBL/GenBank/DDBJ whole genome shotgun (WGS) entry which is preliminary data.</text>
</comment>
<reference evidence="2" key="1">
    <citation type="submission" date="2017-09" db="EMBL/GenBank/DDBJ databases">
        <title>Depth-based differentiation of microbial function through sediment-hosted aquifers and enrichment of novel symbionts in the deep terrestrial subsurface.</title>
        <authorList>
            <person name="Probst A.J."/>
            <person name="Ladd B."/>
            <person name="Jarett J.K."/>
            <person name="Geller-Mcgrath D.E."/>
            <person name="Sieber C.M.K."/>
            <person name="Emerson J.B."/>
            <person name="Anantharaman K."/>
            <person name="Thomas B.C."/>
            <person name="Malmstrom R."/>
            <person name="Stieglmeier M."/>
            <person name="Klingl A."/>
            <person name="Woyke T."/>
            <person name="Ryan C.M."/>
            <person name="Banfield J.F."/>
        </authorList>
    </citation>
    <scope>NUCLEOTIDE SEQUENCE [LARGE SCALE GENOMIC DNA]</scope>
</reference>
<evidence type="ECO:0000313" key="1">
    <source>
        <dbReference type="EMBL" id="PIS14660.1"/>
    </source>
</evidence>
<dbReference type="AlphaFoldDB" id="A0A2H0WPT0"/>
<name>A0A2H0WPT0_9BACT</name>